<reference evidence="2" key="1">
    <citation type="submission" date="2022-12" db="EMBL/GenBank/DDBJ databases">
        <authorList>
            <person name="Deng Y."/>
            <person name="Zhang Y.-Q."/>
        </authorList>
    </citation>
    <scope>NUCLEOTIDE SEQUENCE</scope>
    <source>
        <strain evidence="2">CPCC 205372</strain>
    </source>
</reference>
<feature type="signal peptide" evidence="1">
    <location>
        <begin position="1"/>
        <end position="29"/>
    </location>
</feature>
<organism evidence="2 3">
    <name type="scientific">Mycobacterium hippophais</name>
    <dbReference type="NCBI Taxonomy" id="3016340"/>
    <lineage>
        <taxon>Bacteria</taxon>
        <taxon>Bacillati</taxon>
        <taxon>Actinomycetota</taxon>
        <taxon>Actinomycetes</taxon>
        <taxon>Mycobacteriales</taxon>
        <taxon>Mycobacteriaceae</taxon>
        <taxon>Mycobacterium</taxon>
    </lineage>
</organism>
<proteinExistence type="predicted"/>
<comment type="caution">
    <text evidence="2">The sequence shown here is derived from an EMBL/GenBank/DDBJ whole genome shotgun (WGS) entry which is preliminary data.</text>
</comment>
<protein>
    <recommendedName>
        <fullName evidence="4">Keratin associated protein</fullName>
    </recommendedName>
</protein>
<evidence type="ECO:0008006" key="4">
    <source>
        <dbReference type="Google" id="ProtNLM"/>
    </source>
</evidence>
<name>A0ABT4PMN7_9MYCO</name>
<dbReference type="Proteomes" id="UP001142153">
    <property type="component" value="Unassembled WGS sequence"/>
</dbReference>
<dbReference type="EMBL" id="JAPZPY010000001">
    <property type="protein sequence ID" value="MCZ8377828.1"/>
    <property type="molecule type" value="Genomic_DNA"/>
</dbReference>
<feature type="chain" id="PRO_5047294660" description="Keratin associated protein" evidence="1">
    <location>
        <begin position="30"/>
        <end position="85"/>
    </location>
</feature>
<keyword evidence="1" id="KW-0732">Signal</keyword>
<dbReference type="RefSeq" id="WP_269892664.1">
    <property type="nucleotide sequence ID" value="NZ_JAPZPY010000001.1"/>
</dbReference>
<gene>
    <name evidence="2" type="ORF">O6P37_03035</name>
</gene>
<evidence type="ECO:0000256" key="1">
    <source>
        <dbReference type="SAM" id="SignalP"/>
    </source>
</evidence>
<sequence>MGSTLRYLTPLVAAGGAVAAILAAPAAGAAPGAPQCVNTGGSAALGGSSTVCQSPGNVQINSTPPVYAYPWSDEYYGPAMMIGGW</sequence>
<evidence type="ECO:0000313" key="3">
    <source>
        <dbReference type="Proteomes" id="UP001142153"/>
    </source>
</evidence>
<keyword evidence="3" id="KW-1185">Reference proteome</keyword>
<evidence type="ECO:0000313" key="2">
    <source>
        <dbReference type="EMBL" id="MCZ8377828.1"/>
    </source>
</evidence>
<accession>A0ABT4PMN7</accession>